<feature type="domain" description="Fungal lipase-type" evidence="1">
    <location>
        <begin position="111"/>
        <end position="260"/>
    </location>
</feature>
<dbReference type="CDD" id="cd00519">
    <property type="entry name" value="Lipase_3"/>
    <property type="match status" value="1"/>
</dbReference>
<dbReference type="AlphaFoldDB" id="A0A1W1Y923"/>
<dbReference type="Pfam" id="PF01764">
    <property type="entry name" value="Lipase_3"/>
    <property type="match status" value="1"/>
</dbReference>
<reference evidence="2 3" key="1">
    <citation type="submission" date="2017-04" db="EMBL/GenBank/DDBJ databases">
        <authorList>
            <person name="Afonso C.L."/>
            <person name="Miller P.J."/>
            <person name="Scott M.A."/>
            <person name="Spackman E."/>
            <person name="Goraichik I."/>
            <person name="Dimitrov K.M."/>
            <person name="Suarez D.L."/>
            <person name="Swayne D.E."/>
        </authorList>
    </citation>
    <scope>NUCLEOTIDE SEQUENCE [LARGE SCALE GENOMIC DNA]</scope>
    <source>
        <strain evidence="2 3">DSM 5090</strain>
    </source>
</reference>
<protein>
    <submittedName>
        <fullName evidence="2">Lipase (Class 3)</fullName>
    </submittedName>
</protein>
<evidence type="ECO:0000313" key="3">
    <source>
        <dbReference type="Proteomes" id="UP000192738"/>
    </source>
</evidence>
<dbReference type="PANTHER" id="PTHR45856">
    <property type="entry name" value="ALPHA/BETA-HYDROLASES SUPERFAMILY PROTEIN"/>
    <property type="match status" value="1"/>
</dbReference>
<accession>A0A1W1Y923</accession>
<proteinExistence type="predicted"/>
<dbReference type="STRING" id="112901.SAMN04488500_101131"/>
<gene>
    <name evidence="2" type="ORF">SAMN04488500_101131</name>
</gene>
<dbReference type="OrthoDB" id="5522031at2"/>
<evidence type="ECO:0000313" key="2">
    <source>
        <dbReference type="EMBL" id="SMC32639.1"/>
    </source>
</evidence>
<keyword evidence="3" id="KW-1185">Reference proteome</keyword>
<dbReference type="Gene3D" id="3.40.50.1820">
    <property type="entry name" value="alpha/beta hydrolase"/>
    <property type="match status" value="1"/>
</dbReference>
<name>A0A1W1Y923_9FIRM</name>
<dbReference type="SUPFAM" id="SSF53474">
    <property type="entry name" value="alpha/beta-Hydrolases"/>
    <property type="match status" value="1"/>
</dbReference>
<dbReference type="Proteomes" id="UP000192738">
    <property type="component" value="Unassembled WGS sequence"/>
</dbReference>
<dbReference type="EMBL" id="FWXI01000001">
    <property type="protein sequence ID" value="SMC32639.1"/>
    <property type="molecule type" value="Genomic_DNA"/>
</dbReference>
<dbReference type="InterPro" id="IPR002921">
    <property type="entry name" value="Fungal_lipase-type"/>
</dbReference>
<evidence type="ECO:0000259" key="1">
    <source>
        <dbReference type="Pfam" id="PF01764"/>
    </source>
</evidence>
<dbReference type="InterPro" id="IPR051218">
    <property type="entry name" value="Sec_MonoDiacylglyc_Lipase"/>
</dbReference>
<dbReference type="InterPro" id="IPR029058">
    <property type="entry name" value="AB_hydrolase_fold"/>
</dbReference>
<dbReference type="GO" id="GO:0006629">
    <property type="term" value="P:lipid metabolic process"/>
    <property type="evidence" value="ECO:0007669"/>
    <property type="project" value="InterPro"/>
</dbReference>
<dbReference type="PANTHER" id="PTHR45856:SF24">
    <property type="entry name" value="FUNGAL LIPASE-LIKE DOMAIN-CONTAINING PROTEIN"/>
    <property type="match status" value="1"/>
</dbReference>
<sequence>MRGNKDFLTGKLIGGMNVKLLVVALFLLILLVPGLGSAEARDDYSEAYKLYIAAGVSAATYNDRIGEMASRYLEQDGWKIDRYVQNQGKAGARFILAQKDLGDGRQTFFLAFVGTETKEDVKFDLKVDKAYFAGKSIKELEENAAKQNVPTTEPKVHRGFLQYVKSMLEAKAANAEGKYLPLRDILVGNKDAKLYLVGHSLGGAAAIITGAGLVNTGVSPEQIEVITFGSPAAGNAAFAASYDNVLKVTRVVISGDVVTGVLQSLVGGYKQFGRKITLELPELSDQPHRISEYVDLVMKNYYTQRQHEARSDKVNKADSKGAEIYIAPLKNNLSPRLDADFWYMREAWRDEYKRKFSGCTLGNDGDDWRQKAKEYRWVIVPEVSSIIVKKERNKYYITLNQTIYENGVIVEMADFSTGNYNLTPLEAFIHGLRDVNEDRIIKREIKRGRGSVLYKINTFLLF</sequence>
<organism evidence="2 3">
    <name type="scientific">Sporomusa malonica</name>
    <dbReference type="NCBI Taxonomy" id="112901"/>
    <lineage>
        <taxon>Bacteria</taxon>
        <taxon>Bacillati</taxon>
        <taxon>Bacillota</taxon>
        <taxon>Negativicutes</taxon>
        <taxon>Selenomonadales</taxon>
        <taxon>Sporomusaceae</taxon>
        <taxon>Sporomusa</taxon>
    </lineage>
</organism>